<evidence type="ECO:0000313" key="9">
    <source>
        <dbReference type="Proteomes" id="UP001152320"/>
    </source>
</evidence>
<dbReference type="Pfam" id="PF00888">
    <property type="entry name" value="Cullin"/>
    <property type="match status" value="1"/>
</dbReference>
<evidence type="ECO:0000256" key="6">
    <source>
        <dbReference type="ARBA" id="ARBA00040451"/>
    </source>
</evidence>
<keyword evidence="3" id="KW-1017">Isopeptide bond</keyword>
<dbReference type="AlphaFoldDB" id="A0A9Q1BIN5"/>
<comment type="similarity">
    <text evidence="2">Belongs to the cullin family.</text>
</comment>
<organism evidence="8 9">
    <name type="scientific">Holothuria leucospilota</name>
    <name type="common">Black long sea cucumber</name>
    <name type="synonym">Mertensiothuria leucospilota</name>
    <dbReference type="NCBI Taxonomy" id="206669"/>
    <lineage>
        <taxon>Eukaryota</taxon>
        <taxon>Metazoa</taxon>
        <taxon>Echinodermata</taxon>
        <taxon>Eleutherozoa</taxon>
        <taxon>Echinozoa</taxon>
        <taxon>Holothuroidea</taxon>
        <taxon>Aspidochirotacea</taxon>
        <taxon>Aspidochirotida</taxon>
        <taxon>Holothuriidae</taxon>
        <taxon>Holothuria</taxon>
    </lineage>
</organism>
<evidence type="ECO:0000256" key="2">
    <source>
        <dbReference type="ARBA" id="ARBA00006019"/>
    </source>
</evidence>
<dbReference type="GO" id="GO:0006511">
    <property type="term" value="P:ubiquitin-dependent protein catabolic process"/>
    <property type="evidence" value="ECO:0007669"/>
    <property type="project" value="InterPro"/>
</dbReference>
<gene>
    <name evidence="8" type="ORF">HOLleu_32413</name>
</gene>
<dbReference type="GO" id="GO:0031625">
    <property type="term" value="F:ubiquitin protein ligase binding"/>
    <property type="evidence" value="ECO:0007669"/>
    <property type="project" value="InterPro"/>
</dbReference>
<evidence type="ECO:0000313" key="8">
    <source>
        <dbReference type="EMBL" id="KAJ8027304.1"/>
    </source>
</evidence>
<evidence type="ECO:0000256" key="1">
    <source>
        <dbReference type="ARBA" id="ARBA00004906"/>
    </source>
</evidence>
<keyword evidence="9" id="KW-1185">Reference proteome</keyword>
<dbReference type="OrthoDB" id="27073at2759"/>
<keyword evidence="4" id="KW-0833">Ubl conjugation pathway</keyword>
<dbReference type="InterPro" id="IPR045093">
    <property type="entry name" value="Cullin"/>
</dbReference>
<dbReference type="InterPro" id="IPR016159">
    <property type="entry name" value="Cullin_repeat-like_dom_sf"/>
</dbReference>
<dbReference type="SUPFAM" id="SSF74788">
    <property type="entry name" value="Cullin repeat-like"/>
    <property type="match status" value="1"/>
</dbReference>
<dbReference type="Proteomes" id="UP001152320">
    <property type="component" value="Chromosome 16"/>
</dbReference>
<feature type="domain" description="Cullin N-terminal" evidence="7">
    <location>
        <begin position="28"/>
        <end position="346"/>
    </location>
</feature>
<comment type="pathway">
    <text evidence="1">Protein modification; protein ubiquitination.</text>
</comment>
<evidence type="ECO:0000259" key="7">
    <source>
        <dbReference type="Pfam" id="PF00888"/>
    </source>
</evidence>
<reference evidence="8" key="1">
    <citation type="submission" date="2021-10" db="EMBL/GenBank/DDBJ databases">
        <title>Tropical sea cucumber genome reveals ecological adaptation and Cuvierian tubules defense mechanism.</title>
        <authorList>
            <person name="Chen T."/>
        </authorList>
    </citation>
    <scope>NUCLEOTIDE SEQUENCE</scope>
    <source>
        <strain evidence="8">Nanhai2018</strain>
        <tissue evidence="8">Muscle</tissue>
    </source>
</reference>
<dbReference type="FunFam" id="1.20.1310.10:FF:000014">
    <property type="entry name" value="Cullin 5"/>
    <property type="match status" value="1"/>
</dbReference>
<dbReference type="InterPro" id="IPR001373">
    <property type="entry name" value="Cullin_N"/>
</dbReference>
<dbReference type="Gene3D" id="1.20.1310.10">
    <property type="entry name" value="Cullin Repeats"/>
    <property type="match status" value="2"/>
</dbReference>
<accession>A0A9Q1BIN5</accession>
<evidence type="ECO:0000256" key="3">
    <source>
        <dbReference type="ARBA" id="ARBA00022499"/>
    </source>
</evidence>
<proteinExistence type="inferred from homology"/>
<comment type="caution">
    <text evidence="8">The sequence shown here is derived from an EMBL/GenBank/DDBJ whole genome shotgun (WGS) entry which is preliminary data.</text>
</comment>
<protein>
    <recommendedName>
        <fullName evidence="6">Cullin-5</fullName>
    </recommendedName>
</protein>
<keyword evidence="5" id="KW-0832">Ubl conjugation</keyword>
<dbReference type="EMBL" id="JAIZAY010000016">
    <property type="protein sequence ID" value="KAJ8027304.1"/>
    <property type="molecule type" value="Genomic_DNA"/>
</dbReference>
<evidence type="ECO:0000256" key="4">
    <source>
        <dbReference type="ARBA" id="ARBA00022786"/>
    </source>
</evidence>
<sequence>MANFDSSKMAAASPMLKEKQEINFEEEWVDMQPTVLKLLRQENVSRAEWQDLFWKVYNVCMWDEKCLPKVLGALQQEIKRFVQQVKEKVLHDQDENALLRAYIHEWSKYFTQSTYLPMPFGALEKLLASNKDSTNNQQKKTTKAEEDSEVRKNMLDFWNQYIFDTIKQPLQDRAMALLHKERNSETFDKQLISGVRESFVNLCSNPDDRLQIYRESFEAAYLETTEAFYKAQAPEYLEINGVQNYMKYADEKLKEEEERALRYLDTGKGSNSLQLLVQTCVNVLVKSFKDEILRECAPMIKSNETSKLNLMLRLMDRVSDGINPMLEDLEQHIREAGLADMVAAADVITTQRNYNIECFMWYMHASSS</sequence>
<evidence type="ECO:0000256" key="5">
    <source>
        <dbReference type="ARBA" id="ARBA00022843"/>
    </source>
</evidence>
<name>A0A9Q1BIN5_HOLLE</name>
<dbReference type="PANTHER" id="PTHR11932">
    <property type="entry name" value="CULLIN"/>
    <property type="match status" value="1"/>
</dbReference>